<keyword evidence="1" id="KW-1133">Transmembrane helix</keyword>
<dbReference type="EMBL" id="FWEV01000070">
    <property type="protein sequence ID" value="SLM28863.1"/>
    <property type="molecule type" value="Genomic_DNA"/>
</dbReference>
<dbReference type="OrthoDB" id="7061124at2"/>
<keyword evidence="1" id="KW-0812">Transmembrane</keyword>
<feature type="transmembrane region" description="Helical" evidence="1">
    <location>
        <begin position="40"/>
        <end position="60"/>
    </location>
</feature>
<keyword evidence="1" id="KW-0472">Membrane</keyword>
<evidence type="ECO:0000313" key="2">
    <source>
        <dbReference type="EMBL" id="SLM28863.1"/>
    </source>
</evidence>
<dbReference type="RefSeq" id="WP_139786803.1">
    <property type="nucleotide sequence ID" value="NZ_LT828550.1"/>
</dbReference>
<evidence type="ECO:0000313" key="3">
    <source>
        <dbReference type="Proteomes" id="UP000191931"/>
    </source>
</evidence>
<sequence length="249" mass="29039">MKNKLNKILEQTNATLINGLICCIGVICLFAALFTQNQDGRNILLSIGCSLIASSVVSYLTSKYLVRMNRIKNIVEHWGLEAIYETRQKMNQSTDVAFESLENHLDIIAWGLKSFRDAKDRVIREKVKRGLKIRFVTHHPDSENVKQREIDEREAPGQIKQTILHLQKWIEDLQKIAPKPENIQVKYYDSLPEDFYFRVDDHVFIGPYLYGISSQQTISYEFKAPAHGAMYYMNYFERLWNDPDFCIKP</sequence>
<feature type="transmembrane region" description="Helical" evidence="1">
    <location>
        <begin position="12"/>
        <end position="34"/>
    </location>
</feature>
<evidence type="ECO:0000256" key="1">
    <source>
        <dbReference type="SAM" id="Phobius"/>
    </source>
</evidence>
<gene>
    <name evidence="2" type="ORF">MTBBW1_1610025</name>
</gene>
<accession>A0A1W1H8T7</accession>
<proteinExistence type="predicted"/>
<reference evidence="2 3" key="1">
    <citation type="submission" date="2017-03" db="EMBL/GenBank/DDBJ databases">
        <authorList>
            <person name="Afonso C.L."/>
            <person name="Miller P.J."/>
            <person name="Scott M.A."/>
            <person name="Spackman E."/>
            <person name="Goraichik I."/>
            <person name="Dimitrov K.M."/>
            <person name="Suarez D.L."/>
            <person name="Swayne D.E."/>
        </authorList>
    </citation>
    <scope>NUCLEOTIDE SEQUENCE [LARGE SCALE GENOMIC DNA]</scope>
    <source>
        <strain evidence="2">PRJEB14757</strain>
    </source>
</reference>
<dbReference type="STRING" id="1246637.MTBBW1_1610025"/>
<organism evidence="2 3">
    <name type="scientific">Desulfamplus magnetovallimortis</name>
    <dbReference type="NCBI Taxonomy" id="1246637"/>
    <lineage>
        <taxon>Bacteria</taxon>
        <taxon>Pseudomonadati</taxon>
        <taxon>Thermodesulfobacteriota</taxon>
        <taxon>Desulfobacteria</taxon>
        <taxon>Desulfobacterales</taxon>
        <taxon>Desulfobacteraceae</taxon>
        <taxon>Desulfamplus</taxon>
    </lineage>
</organism>
<dbReference type="AlphaFoldDB" id="A0A1W1H8T7"/>
<protein>
    <submittedName>
        <fullName evidence="2">Uncharacterized protein</fullName>
    </submittedName>
</protein>
<keyword evidence="3" id="KW-1185">Reference proteome</keyword>
<name>A0A1W1H8T7_9BACT</name>
<dbReference type="Proteomes" id="UP000191931">
    <property type="component" value="Unassembled WGS sequence"/>
</dbReference>